<sequence length="273" mass="30578">MVSPLSAFWSKTPNQAAGDSTSQLETFKTELQVVREELDRTTTVMVTQREQIATTEQECRRLANRVDDLTEEKREHTLKLEHSEREADVIRATLYEEKMSFQNQSRPGRSAHNLDREIQAQQLRTTKNDFDPAIAKMTVKAASYSLFAVEECIKIMKENGIADNKFEHVVELHQLAIKCHHTPGMPSITASMTELAEVRAKGVAAAATPTPRATLNKRKHEGLGGEAKGEATVLNVQPRVMRATSTESNKRMKYSHIRAALADFEESSEAGKK</sequence>
<evidence type="ECO:0000313" key="3">
    <source>
        <dbReference type="Proteomes" id="UP000245764"/>
    </source>
</evidence>
<evidence type="ECO:0000313" key="2">
    <source>
        <dbReference type="EMBL" id="SMR58836.1"/>
    </source>
</evidence>
<feature type="coiled-coil region" evidence="1">
    <location>
        <begin position="45"/>
        <end position="86"/>
    </location>
</feature>
<dbReference type="EMBL" id="LT854262">
    <property type="protein sequence ID" value="SMR58836.1"/>
    <property type="molecule type" value="Genomic_DNA"/>
</dbReference>
<protein>
    <submittedName>
        <fullName evidence="2">Uncharacterized protein</fullName>
    </submittedName>
</protein>
<organism evidence="2 3">
    <name type="scientific">Zymoseptoria tritici ST99CH_1E4</name>
    <dbReference type="NCBI Taxonomy" id="1276532"/>
    <lineage>
        <taxon>Eukaryota</taxon>
        <taxon>Fungi</taxon>
        <taxon>Dikarya</taxon>
        <taxon>Ascomycota</taxon>
        <taxon>Pezizomycotina</taxon>
        <taxon>Dothideomycetes</taxon>
        <taxon>Dothideomycetidae</taxon>
        <taxon>Mycosphaerellales</taxon>
        <taxon>Mycosphaerellaceae</taxon>
        <taxon>Zymoseptoria</taxon>
    </lineage>
</organism>
<keyword evidence="1" id="KW-0175">Coiled coil</keyword>
<evidence type="ECO:0000256" key="1">
    <source>
        <dbReference type="SAM" id="Coils"/>
    </source>
</evidence>
<reference evidence="3" key="1">
    <citation type="submission" date="2017-05" db="EMBL/GenBank/DDBJ databases">
        <authorList>
            <person name="Song R."/>
            <person name="Chenine A.L."/>
            <person name="Ruprecht R.M."/>
        </authorList>
    </citation>
    <scope>NUCLEOTIDE SEQUENCE [LARGE SCALE GENOMIC DNA]</scope>
</reference>
<accession>A0A2H1GZ43</accession>
<name>A0A2H1GZ43_ZYMTR</name>
<dbReference type="AlphaFoldDB" id="A0A2H1GZ43"/>
<proteinExistence type="predicted"/>
<gene>
    <name evidence="2" type="ORF">ZT1E4_G9571</name>
</gene>
<dbReference type="Proteomes" id="UP000245764">
    <property type="component" value="Chromosome 10"/>
</dbReference>